<keyword evidence="1" id="KW-0472">Membrane</keyword>
<dbReference type="Pfam" id="PF04307">
    <property type="entry name" value="YdjM"/>
    <property type="match status" value="1"/>
</dbReference>
<accession>A0ABU2GCU8</accession>
<dbReference type="InterPro" id="IPR007404">
    <property type="entry name" value="YdjM-like"/>
</dbReference>
<protein>
    <submittedName>
        <fullName evidence="2">Metal-dependent hydrolase</fullName>
    </submittedName>
</protein>
<sequence length="188" mass="19914">MVTVVADGVHVLLAVSLVVAVLRTRRAEPYLVAILAASVPDLDKYLFTPFVYAGYLSGPLWTHRGITHSLLALLLFVGVAHRVGHWRAAVIGYGSHLVADYLTGGIRLFAPFTVRLHGLYYDWMLGNVVAGSFAVVVTVVGLAAMLRLGADADGDGGAGTGTGTGTDAGAGALTADDPFGRFSRWWFR</sequence>
<dbReference type="Proteomes" id="UP001257060">
    <property type="component" value="Unassembled WGS sequence"/>
</dbReference>
<dbReference type="RefSeq" id="WP_310922808.1">
    <property type="nucleotide sequence ID" value="NZ_JAMQOP010000001.1"/>
</dbReference>
<dbReference type="EMBL" id="JAMQOP010000001">
    <property type="protein sequence ID" value="MDS0297984.1"/>
    <property type="molecule type" value="Genomic_DNA"/>
</dbReference>
<feature type="transmembrane region" description="Helical" evidence="1">
    <location>
        <begin position="124"/>
        <end position="146"/>
    </location>
</feature>
<evidence type="ECO:0000313" key="3">
    <source>
        <dbReference type="Proteomes" id="UP001257060"/>
    </source>
</evidence>
<reference evidence="2 3" key="1">
    <citation type="submission" date="2022-06" db="EMBL/GenBank/DDBJ databases">
        <title>Halogeometricum sp. a new haloarchaeum isolate from saline soil.</title>
        <authorList>
            <person name="Strakova D."/>
            <person name="Galisteo C."/>
            <person name="Sanchez-Porro C."/>
            <person name="Ventosa A."/>
        </authorList>
    </citation>
    <scope>NUCLEOTIDE SEQUENCE [LARGE SCALE GENOMIC DNA]</scope>
    <source>
        <strain evidence="2 3">S1BR25-6</strain>
    </source>
</reference>
<evidence type="ECO:0000313" key="2">
    <source>
        <dbReference type="EMBL" id="MDS0297984.1"/>
    </source>
</evidence>
<keyword evidence="1" id="KW-1133">Transmembrane helix</keyword>
<dbReference type="GO" id="GO:0016787">
    <property type="term" value="F:hydrolase activity"/>
    <property type="evidence" value="ECO:0007669"/>
    <property type="project" value="UniProtKB-KW"/>
</dbReference>
<proteinExistence type="predicted"/>
<keyword evidence="3" id="KW-1185">Reference proteome</keyword>
<comment type="caution">
    <text evidence="2">The sequence shown here is derived from an EMBL/GenBank/DDBJ whole genome shotgun (WGS) entry which is preliminary data.</text>
</comment>
<organism evidence="2 3">
    <name type="scientific">Halogeometricum salsisoli</name>
    <dbReference type="NCBI Taxonomy" id="2950536"/>
    <lineage>
        <taxon>Archaea</taxon>
        <taxon>Methanobacteriati</taxon>
        <taxon>Methanobacteriota</taxon>
        <taxon>Stenosarchaea group</taxon>
        <taxon>Halobacteria</taxon>
        <taxon>Halobacteriales</taxon>
        <taxon>Haloferacaceae</taxon>
        <taxon>Halogeometricum</taxon>
    </lineage>
</organism>
<evidence type="ECO:0000256" key="1">
    <source>
        <dbReference type="SAM" id="Phobius"/>
    </source>
</evidence>
<name>A0ABU2GCU8_9EURY</name>
<gene>
    <name evidence="2" type="ORF">NDI76_04450</name>
</gene>
<keyword evidence="1" id="KW-0812">Transmembrane</keyword>
<keyword evidence="2" id="KW-0378">Hydrolase</keyword>